<evidence type="ECO:0000313" key="2">
    <source>
        <dbReference type="EMBL" id="KGB74303.1"/>
    </source>
</evidence>
<sequence>MLSPYSDPFILAQEYVAFIGSVYPTPVNEDPPAILSMPPTPDISNATLTSGYRNTDRPLSSFCGPPSPYILPDSAAMALSIDPQHPILDSTSHTCPTESWELRPDEEFRKAYGHIEGSLWSNNPIDSDASELEPLDPSHYEPVTPEKGPAAAPAWMQDDEDEFEIVLGEFPVPPALKACGGKSKPWKRLPVTNDDIRKQNKWLEKKRKLKYRQEVKSKVEKAEGRTKEKVKMSESNNQKVMVFERPVPTGASRDEIRIIRLQWKPKPHPSSVRFKAEEERKRVHAVRQQEQDKRGLSVF</sequence>
<feature type="compositionally biased region" description="Basic and acidic residues" evidence="1">
    <location>
        <begin position="274"/>
        <end position="299"/>
    </location>
</feature>
<keyword evidence="3" id="KW-1185">Reference proteome</keyword>
<dbReference type="AlphaFoldDB" id="A0A095E9N1"/>
<dbReference type="GeneID" id="88176390"/>
<evidence type="ECO:0000256" key="1">
    <source>
        <dbReference type="SAM" id="MobiDB-lite"/>
    </source>
</evidence>
<feature type="region of interest" description="Disordered" evidence="1">
    <location>
        <begin position="267"/>
        <end position="299"/>
    </location>
</feature>
<gene>
    <name evidence="2" type="ORF">CNBG_0141</name>
</gene>
<dbReference type="HOGENOM" id="CLU_933885_0_0_1"/>
<reference evidence="2 3" key="2">
    <citation type="journal article" date="2018" name="Proc. Natl. Acad. Sci.">
        <title>RNAi is a critical determinant of centromere evolution in closely related fungi.</title>
        <authorList>
            <person name="Yadav V."/>
            <person name="Sun S."/>
            <person name="Billmyre R.B."/>
            <person name="Thimmappa B.C."/>
            <person name="Shea T."/>
            <person name="Lintner R."/>
            <person name="Bakkeren G."/>
            <person name="Cuomo C.A."/>
            <person name="Heitman J."/>
            <person name="Sanyal K."/>
        </authorList>
    </citation>
    <scope>NUCLEOTIDE SEQUENCE [LARGE SCALE GENOMIC DNA]</scope>
    <source>
        <strain evidence="2 3">R265</strain>
    </source>
</reference>
<reference evidence="2 3" key="1">
    <citation type="journal article" date="2011" name="MBio">
        <title>Genome variation in Cryptococcus gattii, an emerging pathogen of immunocompetent hosts.</title>
        <authorList>
            <person name="D'Souza C.A."/>
            <person name="Kronstad J.W."/>
            <person name="Taylor G."/>
            <person name="Warren R."/>
            <person name="Yuen M."/>
            <person name="Hu G."/>
            <person name="Jung W.H."/>
            <person name="Sham A."/>
            <person name="Kidd S.E."/>
            <person name="Tangen K."/>
            <person name="Lee N."/>
            <person name="Zeilmaker T."/>
            <person name="Sawkins J."/>
            <person name="McVicker G."/>
            <person name="Shah S."/>
            <person name="Gnerre S."/>
            <person name="Griggs A."/>
            <person name="Zeng Q."/>
            <person name="Bartlett K."/>
            <person name="Li W."/>
            <person name="Wang X."/>
            <person name="Heitman J."/>
            <person name="Stajich J.E."/>
            <person name="Fraser J.A."/>
            <person name="Meyer W."/>
            <person name="Carter D."/>
            <person name="Schein J."/>
            <person name="Krzywinski M."/>
            <person name="Kwon-Chung K.J."/>
            <person name="Varma A."/>
            <person name="Wang J."/>
            <person name="Brunham R."/>
            <person name="Fyfe M."/>
            <person name="Ouellette B.F."/>
            <person name="Siddiqui A."/>
            <person name="Marra M."/>
            <person name="Jones S."/>
            <person name="Holt R."/>
            <person name="Birren B.W."/>
            <person name="Galagan J.E."/>
            <person name="Cuomo C.A."/>
        </authorList>
    </citation>
    <scope>NUCLEOTIDE SEQUENCE [LARGE SCALE GENOMIC DNA]</scope>
    <source>
        <strain evidence="2 3">R265</strain>
    </source>
</reference>
<protein>
    <submittedName>
        <fullName evidence="2">Uncharacterized protein</fullName>
    </submittedName>
</protein>
<dbReference type="EMBL" id="CP025762">
    <property type="protein sequence ID" value="KGB74303.1"/>
    <property type="molecule type" value="Genomic_DNA"/>
</dbReference>
<accession>A0A095E9N1</accession>
<proteinExistence type="predicted"/>
<evidence type="ECO:0000313" key="3">
    <source>
        <dbReference type="Proteomes" id="UP000029445"/>
    </source>
</evidence>
<dbReference type="OrthoDB" id="2573159at2759"/>
<dbReference type="VEuPathDB" id="FungiDB:CNBG_0141"/>
<dbReference type="RefSeq" id="XP_062880306.1">
    <property type="nucleotide sequence ID" value="XM_063024236.1"/>
</dbReference>
<organism evidence="2 3">
    <name type="scientific">Cryptococcus deuterogattii (strain R265)</name>
    <name type="common">Cryptococcus gattii VGII (strain R265)</name>
    <dbReference type="NCBI Taxonomy" id="294750"/>
    <lineage>
        <taxon>Eukaryota</taxon>
        <taxon>Fungi</taxon>
        <taxon>Dikarya</taxon>
        <taxon>Basidiomycota</taxon>
        <taxon>Agaricomycotina</taxon>
        <taxon>Tremellomycetes</taxon>
        <taxon>Tremellales</taxon>
        <taxon>Cryptococcaceae</taxon>
        <taxon>Cryptococcus</taxon>
        <taxon>Cryptococcus gattii species complex</taxon>
    </lineage>
</organism>
<dbReference type="Proteomes" id="UP000029445">
    <property type="component" value="Chromosome 4"/>
</dbReference>
<dbReference type="KEGG" id="cdeu:CNBG_0141"/>
<name>A0A095E9N1_CRYD2</name>